<accession>A0A4Q2UAR6</accession>
<gene>
    <name evidence="1" type="ORF">D3273_04095</name>
</gene>
<name>A0A4Q2UAR6_9HYPH</name>
<organism evidence="1 2">
    <name type="scientific">Lichenibacterium minor</name>
    <dbReference type="NCBI Taxonomy" id="2316528"/>
    <lineage>
        <taxon>Bacteria</taxon>
        <taxon>Pseudomonadati</taxon>
        <taxon>Pseudomonadota</taxon>
        <taxon>Alphaproteobacteria</taxon>
        <taxon>Hyphomicrobiales</taxon>
        <taxon>Lichenihabitantaceae</taxon>
        <taxon>Lichenibacterium</taxon>
    </lineage>
</organism>
<dbReference type="RefSeq" id="WP_129223798.1">
    <property type="nucleotide sequence ID" value="NZ_QYBB01000003.1"/>
</dbReference>
<reference evidence="1 2" key="1">
    <citation type="submission" date="2018-12" db="EMBL/GenBank/DDBJ databases">
        <authorList>
            <person name="Grouzdev D.S."/>
            <person name="Krutkina M.S."/>
        </authorList>
    </citation>
    <scope>NUCLEOTIDE SEQUENCE [LARGE SCALE GENOMIC DNA]</scope>
    <source>
        <strain evidence="1 2">RmlP026</strain>
    </source>
</reference>
<protein>
    <submittedName>
        <fullName evidence="1">Uncharacterized protein</fullName>
    </submittedName>
</protein>
<proteinExistence type="predicted"/>
<dbReference type="AlphaFoldDB" id="A0A4Q2UAR6"/>
<sequence>MHNARLRAQAIWDAPASLLTIAAEWLVGRSIDRRLRRARHLVTAGRIDAALRLYGAVSNDIATSHALVRWWSGDAP</sequence>
<reference evidence="1 2" key="2">
    <citation type="submission" date="2019-02" db="EMBL/GenBank/DDBJ databases">
        <title>'Lichenibacterium ramalinii' gen. nov. sp. nov., 'Lichenibacterium minor' gen. nov. sp. nov.</title>
        <authorList>
            <person name="Pankratov T."/>
        </authorList>
    </citation>
    <scope>NUCLEOTIDE SEQUENCE [LARGE SCALE GENOMIC DNA]</scope>
    <source>
        <strain evidence="1 2">RmlP026</strain>
    </source>
</reference>
<evidence type="ECO:0000313" key="2">
    <source>
        <dbReference type="Proteomes" id="UP000290759"/>
    </source>
</evidence>
<keyword evidence="2" id="KW-1185">Reference proteome</keyword>
<dbReference type="Proteomes" id="UP000290759">
    <property type="component" value="Unassembled WGS sequence"/>
</dbReference>
<dbReference type="EMBL" id="QYBB01000003">
    <property type="protein sequence ID" value="RYC33068.1"/>
    <property type="molecule type" value="Genomic_DNA"/>
</dbReference>
<evidence type="ECO:0000313" key="1">
    <source>
        <dbReference type="EMBL" id="RYC33068.1"/>
    </source>
</evidence>
<comment type="caution">
    <text evidence="1">The sequence shown here is derived from an EMBL/GenBank/DDBJ whole genome shotgun (WGS) entry which is preliminary data.</text>
</comment>